<keyword evidence="1" id="KW-0472">Membrane</keyword>
<keyword evidence="3" id="KW-1185">Reference proteome</keyword>
<accession>K6VPZ3</accession>
<dbReference type="RefSeq" id="WP_006503576.1">
    <property type="nucleotide sequence ID" value="NZ_BAGZ01000017.1"/>
</dbReference>
<organism evidence="2 3">
    <name type="scientific">Austwickia chelonae NBRC 105200</name>
    <dbReference type="NCBI Taxonomy" id="1184607"/>
    <lineage>
        <taxon>Bacteria</taxon>
        <taxon>Bacillati</taxon>
        <taxon>Actinomycetota</taxon>
        <taxon>Actinomycetes</taxon>
        <taxon>Micrococcales</taxon>
        <taxon>Dermatophilaceae</taxon>
        <taxon>Austwickia</taxon>
    </lineage>
</organism>
<feature type="transmembrane region" description="Helical" evidence="1">
    <location>
        <begin position="86"/>
        <end position="109"/>
    </location>
</feature>
<sequence length="124" mass="14128">MKDKYLLFGWAALTIVLTIVMVLLSLWYMEIGKVNPKYYGGRSCFWPDRPENIDGVRIAWTCVGLVTLGNLIGLTIYVLHRGGGVLLGMVILLWCVHLYVGMELIYVYLGAEKYLPGQPCREKW</sequence>
<gene>
    <name evidence="2" type="ORF">AUCHE_17_00300</name>
</gene>
<comment type="caution">
    <text evidence="2">The sequence shown here is derived from an EMBL/GenBank/DDBJ whole genome shotgun (WGS) entry which is preliminary data.</text>
</comment>
<proteinExistence type="predicted"/>
<name>K6VPZ3_9MICO</name>
<keyword evidence="1" id="KW-0812">Transmembrane</keyword>
<feature type="transmembrane region" description="Helical" evidence="1">
    <location>
        <begin position="7"/>
        <end position="29"/>
    </location>
</feature>
<evidence type="ECO:0000313" key="3">
    <source>
        <dbReference type="Proteomes" id="UP000008495"/>
    </source>
</evidence>
<dbReference type="Proteomes" id="UP000008495">
    <property type="component" value="Unassembled WGS sequence"/>
</dbReference>
<evidence type="ECO:0000313" key="2">
    <source>
        <dbReference type="EMBL" id="GAB78819.1"/>
    </source>
</evidence>
<evidence type="ECO:0000256" key="1">
    <source>
        <dbReference type="SAM" id="Phobius"/>
    </source>
</evidence>
<dbReference type="EMBL" id="BAGZ01000017">
    <property type="protein sequence ID" value="GAB78819.1"/>
    <property type="molecule type" value="Genomic_DNA"/>
</dbReference>
<protein>
    <submittedName>
        <fullName evidence="2">Uncharacterized protein</fullName>
    </submittedName>
</protein>
<keyword evidence="1" id="KW-1133">Transmembrane helix</keyword>
<feature type="transmembrane region" description="Helical" evidence="1">
    <location>
        <begin position="58"/>
        <end position="79"/>
    </location>
</feature>
<dbReference type="AlphaFoldDB" id="K6VPZ3"/>
<reference evidence="2 3" key="1">
    <citation type="submission" date="2012-08" db="EMBL/GenBank/DDBJ databases">
        <title>Whole genome shotgun sequence of Austwickia chelonae NBRC 105200.</title>
        <authorList>
            <person name="Yoshida I."/>
            <person name="Hosoyama A."/>
            <person name="Tsuchikane K."/>
            <person name="Katsumata H."/>
            <person name="Ando Y."/>
            <person name="Ohji S."/>
            <person name="Hamada M."/>
            <person name="Tamura T."/>
            <person name="Yamazoe A."/>
            <person name="Yamazaki S."/>
            <person name="Fujita N."/>
        </authorList>
    </citation>
    <scope>NUCLEOTIDE SEQUENCE [LARGE SCALE GENOMIC DNA]</scope>
    <source>
        <strain evidence="2 3">NBRC 105200</strain>
    </source>
</reference>